<dbReference type="AlphaFoldDB" id="A0A7K1KZT7"/>
<dbReference type="Proteomes" id="UP000432015">
    <property type="component" value="Unassembled WGS sequence"/>
</dbReference>
<comment type="caution">
    <text evidence="2">The sequence shown here is derived from an EMBL/GenBank/DDBJ whole genome shotgun (WGS) entry which is preliminary data.</text>
</comment>
<evidence type="ECO:0000313" key="2">
    <source>
        <dbReference type="EMBL" id="MUN37486.1"/>
    </source>
</evidence>
<sequence length="214" mass="24135">METFATPARETADLAFVHAAHDAFRRDVDRLAAVVAAGKDRAPHVRAGWENLKEQLHLHFQVEESLLWPRVARAVRGRPVELAVLADVQEGHARIEPLVVAVDAALEQDDPSDRANLEAAVAALRTALDVQLRHEDTGALPLARSVLGPEEWRGLRDALRRECGTHMTRLVPWIVDGIGPIERSRFLTALPRAVQEDNRLTWEPRYRKRRLWSV</sequence>
<dbReference type="InterPro" id="IPR012312">
    <property type="entry name" value="Hemerythrin-like"/>
</dbReference>
<gene>
    <name evidence="2" type="ORF">GNZ18_12855</name>
</gene>
<dbReference type="CDD" id="cd12108">
    <property type="entry name" value="Hr-like"/>
    <property type="match status" value="1"/>
</dbReference>
<reference evidence="2 3" key="1">
    <citation type="submission" date="2019-11" db="EMBL/GenBank/DDBJ databases">
        <authorList>
            <person name="Cao P."/>
        </authorList>
    </citation>
    <scope>NUCLEOTIDE SEQUENCE [LARGE SCALE GENOMIC DNA]</scope>
    <source>
        <strain evidence="2 3">NEAU-AAG5</strain>
    </source>
</reference>
<dbReference type="RefSeq" id="WP_156216525.1">
    <property type="nucleotide sequence ID" value="NZ_WOFH01000004.1"/>
</dbReference>
<protein>
    <submittedName>
        <fullName evidence="2">Hemerythrin domain-containing protein</fullName>
    </submittedName>
</protein>
<dbReference type="EMBL" id="WOFH01000004">
    <property type="protein sequence ID" value="MUN37486.1"/>
    <property type="molecule type" value="Genomic_DNA"/>
</dbReference>
<evidence type="ECO:0000313" key="3">
    <source>
        <dbReference type="Proteomes" id="UP000432015"/>
    </source>
</evidence>
<evidence type="ECO:0000259" key="1">
    <source>
        <dbReference type="Pfam" id="PF01814"/>
    </source>
</evidence>
<accession>A0A7K1KZT7</accession>
<dbReference type="Pfam" id="PF01814">
    <property type="entry name" value="Hemerythrin"/>
    <property type="match status" value="1"/>
</dbReference>
<dbReference type="Gene3D" id="1.20.120.520">
    <property type="entry name" value="nmb1532 protein domain like"/>
    <property type="match status" value="1"/>
</dbReference>
<keyword evidence="3" id="KW-1185">Reference proteome</keyword>
<organism evidence="2 3">
    <name type="scientific">Actinomadura litoris</name>
    <dbReference type="NCBI Taxonomy" id="2678616"/>
    <lineage>
        <taxon>Bacteria</taxon>
        <taxon>Bacillati</taxon>
        <taxon>Actinomycetota</taxon>
        <taxon>Actinomycetes</taxon>
        <taxon>Streptosporangiales</taxon>
        <taxon>Thermomonosporaceae</taxon>
        <taxon>Actinomadura</taxon>
    </lineage>
</organism>
<feature type="domain" description="Hemerythrin-like" evidence="1">
    <location>
        <begin position="15"/>
        <end position="143"/>
    </location>
</feature>
<name>A0A7K1KZT7_9ACTN</name>
<proteinExistence type="predicted"/>